<evidence type="ECO:0000256" key="1">
    <source>
        <dbReference type="SAM" id="MobiDB-lite"/>
    </source>
</evidence>
<dbReference type="RefSeq" id="WP_258213257.1">
    <property type="nucleotide sequence ID" value="NZ_JANQBD010000006.1"/>
</dbReference>
<keyword evidence="3" id="KW-0732">Signal</keyword>
<protein>
    <recommendedName>
        <fullName evidence="6">SLH domain-containing protein</fullName>
    </recommendedName>
</protein>
<comment type="caution">
    <text evidence="4">The sequence shown here is derived from an EMBL/GenBank/DDBJ whole genome shotgun (WGS) entry which is preliminary data.</text>
</comment>
<feature type="transmembrane region" description="Helical" evidence="2">
    <location>
        <begin position="282"/>
        <end position="302"/>
    </location>
</feature>
<reference evidence="4 5" key="1">
    <citation type="submission" date="2022-08" db="EMBL/GenBank/DDBJ databases">
        <title>Paenibacillus endoradicis sp. nov., Paenibacillus radicibacter sp. nov and Paenibacillus pararadicis sp. nov., three cold-adapted plant growth-promoting bacteria isolated from root of Larix gmelinii in Great Khingan.</title>
        <authorList>
            <person name="Xue H."/>
        </authorList>
    </citation>
    <scope>NUCLEOTIDE SEQUENCE [LARGE SCALE GENOMIC DNA]</scope>
    <source>
        <strain evidence="4 5">N5-1-1-5</strain>
    </source>
</reference>
<keyword evidence="2" id="KW-1133">Transmembrane helix</keyword>
<proteinExistence type="predicted"/>
<evidence type="ECO:0000256" key="3">
    <source>
        <dbReference type="SAM" id="SignalP"/>
    </source>
</evidence>
<evidence type="ECO:0000313" key="5">
    <source>
        <dbReference type="Proteomes" id="UP001300012"/>
    </source>
</evidence>
<keyword evidence="5" id="KW-1185">Reference proteome</keyword>
<organism evidence="4 5">
    <name type="scientific">Paenibacillus radicis</name>
    <name type="common">ex Xue et al. 2023</name>
    <dbReference type="NCBI Taxonomy" id="2972489"/>
    <lineage>
        <taxon>Bacteria</taxon>
        <taxon>Bacillati</taxon>
        <taxon>Bacillota</taxon>
        <taxon>Bacilli</taxon>
        <taxon>Bacillales</taxon>
        <taxon>Paenibacillaceae</taxon>
        <taxon>Paenibacillus</taxon>
    </lineage>
</organism>
<sequence>MYARMIYFLIALLLLMPSAALAHIVNENSLYEDIQYSDAKAQILYLSGLGVIASDHSASLFKPKDKLTRADLAYWAGSFLKLSAASTKVQDIQNAALAKGLVTSLQGNATYEDVNRAYFQGQGKVKQPESELTREDFVLFMADYLRIPVNGQTLFERAGFLKGPAGAVEQITVQEQKDETGKSVQVYSLQLNGKSYSLSAHPKVVNGLTDPTSWKGSSIQEAWLINAEGKEQLQLITFEKREHKDMQAPAPVGGGQQGGLTQAHSGHTPDASSAQLDAKTSFPYVPAIAGLLLIIVAGWLFIKKPSSYRARK</sequence>
<feature type="compositionally biased region" description="Polar residues" evidence="1">
    <location>
        <begin position="260"/>
        <end position="274"/>
    </location>
</feature>
<feature type="region of interest" description="Disordered" evidence="1">
    <location>
        <begin position="247"/>
        <end position="274"/>
    </location>
</feature>
<feature type="chain" id="PRO_5046784935" description="SLH domain-containing protein" evidence="3">
    <location>
        <begin position="23"/>
        <end position="312"/>
    </location>
</feature>
<dbReference type="EMBL" id="JANQBD010000006">
    <property type="protein sequence ID" value="MCR8631669.1"/>
    <property type="molecule type" value="Genomic_DNA"/>
</dbReference>
<evidence type="ECO:0008006" key="6">
    <source>
        <dbReference type="Google" id="ProtNLM"/>
    </source>
</evidence>
<keyword evidence="2" id="KW-0812">Transmembrane</keyword>
<accession>A0ABT1YER8</accession>
<feature type="signal peptide" evidence="3">
    <location>
        <begin position="1"/>
        <end position="22"/>
    </location>
</feature>
<evidence type="ECO:0000313" key="4">
    <source>
        <dbReference type="EMBL" id="MCR8631669.1"/>
    </source>
</evidence>
<dbReference type="Proteomes" id="UP001300012">
    <property type="component" value="Unassembled WGS sequence"/>
</dbReference>
<gene>
    <name evidence="4" type="ORF">NV381_10685</name>
</gene>
<evidence type="ECO:0000256" key="2">
    <source>
        <dbReference type="SAM" id="Phobius"/>
    </source>
</evidence>
<name>A0ABT1YER8_9BACL</name>
<keyword evidence="2" id="KW-0472">Membrane</keyword>